<evidence type="ECO:0000256" key="8">
    <source>
        <dbReference type="ARBA" id="ARBA00023098"/>
    </source>
</evidence>
<evidence type="ECO:0000256" key="1">
    <source>
        <dbReference type="ARBA" id="ARBA00004771"/>
    </source>
</evidence>
<comment type="pathway">
    <text evidence="2">Lipid metabolism.</text>
</comment>
<reference evidence="15 16" key="1">
    <citation type="submission" date="2024-10" db="EMBL/GenBank/DDBJ databases">
        <title>The Natural Products Discovery Center: Release of the First 8490 Sequenced Strains for Exploring Actinobacteria Biosynthetic Diversity.</title>
        <authorList>
            <person name="Kalkreuter E."/>
            <person name="Kautsar S.A."/>
            <person name="Yang D."/>
            <person name="Bader C.D."/>
            <person name="Teijaro C.N."/>
            <person name="Fluegel L."/>
            <person name="Davis C.M."/>
            <person name="Simpson J.R."/>
            <person name="Lauterbach L."/>
            <person name="Steele A.D."/>
            <person name="Gui C."/>
            <person name="Meng S."/>
            <person name="Li G."/>
            <person name="Viehrig K."/>
            <person name="Ye F."/>
            <person name="Su P."/>
            <person name="Kiefer A.F."/>
            <person name="Nichols A."/>
            <person name="Cepeda A.J."/>
            <person name="Yan W."/>
            <person name="Fan B."/>
            <person name="Jiang Y."/>
            <person name="Adhikari A."/>
            <person name="Zheng C.-J."/>
            <person name="Schuster L."/>
            <person name="Cowan T.M."/>
            <person name="Smanski M.J."/>
            <person name="Chevrette M.G."/>
            <person name="De Carvalho L.P.S."/>
            <person name="Shen B."/>
        </authorList>
    </citation>
    <scope>NUCLEOTIDE SEQUENCE [LARGE SCALE GENOMIC DNA]</scope>
    <source>
        <strain evidence="15 16">NPDC019275</strain>
    </source>
</reference>
<dbReference type="Gene3D" id="3.30.559.10">
    <property type="entry name" value="Chloramphenicol acetyltransferase-like domain"/>
    <property type="match status" value="1"/>
</dbReference>
<proteinExistence type="inferred from homology"/>
<evidence type="ECO:0000256" key="6">
    <source>
        <dbReference type="ARBA" id="ARBA00022679"/>
    </source>
</evidence>
<evidence type="ECO:0000256" key="5">
    <source>
        <dbReference type="ARBA" id="ARBA00022516"/>
    </source>
</evidence>
<evidence type="ECO:0000313" key="16">
    <source>
        <dbReference type="Proteomes" id="UP001611415"/>
    </source>
</evidence>
<dbReference type="SUPFAM" id="SSF52777">
    <property type="entry name" value="CoA-dependent acyltransferases"/>
    <property type="match status" value="2"/>
</dbReference>
<evidence type="ECO:0000256" key="10">
    <source>
        <dbReference type="ARBA" id="ARBA00048109"/>
    </source>
</evidence>
<keyword evidence="8 11" id="KW-0443">Lipid metabolism</keyword>
<dbReference type="InterPro" id="IPR045034">
    <property type="entry name" value="O-acyltransferase_WSD1-like"/>
</dbReference>
<accession>A0ABW7X790</accession>
<comment type="catalytic activity">
    <reaction evidence="10 11">
        <text>an acyl-CoA + a 1,2-diacyl-sn-glycerol = a triacyl-sn-glycerol + CoA</text>
        <dbReference type="Rhea" id="RHEA:10868"/>
        <dbReference type="ChEBI" id="CHEBI:17815"/>
        <dbReference type="ChEBI" id="CHEBI:57287"/>
        <dbReference type="ChEBI" id="CHEBI:58342"/>
        <dbReference type="ChEBI" id="CHEBI:64615"/>
        <dbReference type="EC" id="2.3.1.20"/>
    </reaction>
</comment>
<comment type="caution">
    <text evidence="15">The sequence shown here is derived from an EMBL/GenBank/DDBJ whole genome shotgun (WGS) entry which is preliminary data.</text>
</comment>
<comment type="pathway">
    <text evidence="1 11">Glycerolipid metabolism; triacylglycerol biosynthesis.</text>
</comment>
<protein>
    <recommendedName>
        <fullName evidence="4 11">Diacylglycerol O-acyltransferase</fullName>
        <ecNumber evidence="4 11">2.3.1.20</ecNumber>
    </recommendedName>
</protein>
<dbReference type="InterPro" id="IPR014292">
    <property type="entry name" value="Acyl_transf_WS/DGAT"/>
</dbReference>
<organism evidence="15 16">
    <name type="scientific">Nocardia xishanensis</name>
    <dbReference type="NCBI Taxonomy" id="238964"/>
    <lineage>
        <taxon>Bacteria</taxon>
        <taxon>Bacillati</taxon>
        <taxon>Actinomycetota</taxon>
        <taxon>Actinomycetes</taxon>
        <taxon>Mycobacteriales</taxon>
        <taxon>Nocardiaceae</taxon>
        <taxon>Nocardia</taxon>
    </lineage>
</organism>
<feature type="domain" description="O-acyltransferase WSD1 C-terminal" evidence="14">
    <location>
        <begin position="316"/>
        <end position="454"/>
    </location>
</feature>
<dbReference type="EC" id="2.3.1.20" evidence="4 11"/>
<evidence type="ECO:0000256" key="2">
    <source>
        <dbReference type="ARBA" id="ARBA00005189"/>
    </source>
</evidence>
<evidence type="ECO:0000256" key="3">
    <source>
        <dbReference type="ARBA" id="ARBA00009587"/>
    </source>
</evidence>
<evidence type="ECO:0000313" key="15">
    <source>
        <dbReference type="EMBL" id="MFI2476965.1"/>
    </source>
</evidence>
<feature type="region of interest" description="Disordered" evidence="12">
    <location>
        <begin position="462"/>
        <end position="487"/>
    </location>
</feature>
<evidence type="ECO:0000256" key="12">
    <source>
        <dbReference type="SAM" id="MobiDB-lite"/>
    </source>
</evidence>
<dbReference type="Pfam" id="PF06974">
    <property type="entry name" value="WS_DGAT_C"/>
    <property type="match status" value="1"/>
</dbReference>
<dbReference type="Pfam" id="PF03007">
    <property type="entry name" value="WS_DGAT_cat"/>
    <property type="match status" value="1"/>
</dbReference>
<dbReference type="Proteomes" id="UP001611415">
    <property type="component" value="Unassembled WGS sequence"/>
</dbReference>
<dbReference type="EMBL" id="JBIRYO010000020">
    <property type="protein sequence ID" value="MFI2476965.1"/>
    <property type="molecule type" value="Genomic_DNA"/>
</dbReference>
<dbReference type="NCBIfam" id="TIGR02946">
    <property type="entry name" value="acyl_WS_DGAT"/>
    <property type="match status" value="1"/>
</dbReference>
<evidence type="ECO:0000256" key="4">
    <source>
        <dbReference type="ARBA" id="ARBA00013244"/>
    </source>
</evidence>
<keyword evidence="7 11" id="KW-0319">Glycerol metabolism</keyword>
<keyword evidence="9 11" id="KW-0012">Acyltransferase</keyword>
<evidence type="ECO:0000256" key="9">
    <source>
        <dbReference type="ARBA" id="ARBA00023315"/>
    </source>
</evidence>
<sequence length="487" mass="53499">MAETRLLERLTASDLFLLLWDDYGWSTDIGGLAILDGASLLDEDGGVRLDAVLRHLEPRVRSVPRFRQLLYRPRFGLGWPLWIDAPSFDLAEHIRVHAIAAPGDQNQLLRTCQRLARRPFDSARPLWELWLLPGLPDRQVGAFLKLHHVLADGPAAMAAFGALLDRTADAPVEGAPPWTPAPTPSTGELLRDNLRRRRHELTLGWSGLVHPSRTLRLARRTLPAWREVLTEKPAPRTSLNHPVGSERRLTIVRGRLDPIKHVAHLHHATVNDVVLTAVAGGLRQLLASRGEDVRGLVQRAMVTISHHEARPGEAQGNTPGWMMVPLPVGEPDPVRRLTSIAAETSARKSRARPEAGSGIFRFVACQRIWYRLFPRQRSVNLVVSNVPGPPMQLYLAGAPLLEVFPLLPPMGNLTLVVAALSYAGQLNLTAAADQDSCPDVEVFARGLRSALDDLERPILGSETGVRAGVAESVPTPNAPPTPRVSSR</sequence>
<dbReference type="PANTHER" id="PTHR31650:SF1">
    <property type="entry name" value="WAX ESTER SYNTHASE_DIACYLGLYCEROL ACYLTRANSFERASE 4-RELATED"/>
    <property type="match status" value="1"/>
</dbReference>
<dbReference type="RefSeq" id="WP_397094281.1">
    <property type="nucleotide sequence ID" value="NZ_JBIRYO010000020.1"/>
</dbReference>
<evidence type="ECO:0000256" key="11">
    <source>
        <dbReference type="RuleBase" id="RU361241"/>
    </source>
</evidence>
<gene>
    <name evidence="15" type="ORF">ACH49W_26585</name>
</gene>
<dbReference type="PANTHER" id="PTHR31650">
    <property type="entry name" value="O-ACYLTRANSFERASE (WSD1-LIKE) FAMILY PROTEIN"/>
    <property type="match status" value="1"/>
</dbReference>
<comment type="similarity">
    <text evidence="3 11">Belongs to the long-chain O-acyltransferase family.</text>
</comment>
<evidence type="ECO:0000256" key="7">
    <source>
        <dbReference type="ARBA" id="ARBA00022798"/>
    </source>
</evidence>
<name>A0ABW7X790_9NOCA</name>
<evidence type="ECO:0000259" key="13">
    <source>
        <dbReference type="Pfam" id="PF03007"/>
    </source>
</evidence>
<dbReference type="InterPro" id="IPR009721">
    <property type="entry name" value="O-acyltransferase_WSD1_C"/>
</dbReference>
<feature type="domain" description="O-acyltransferase WSD1-like N-terminal" evidence="13">
    <location>
        <begin position="10"/>
        <end position="274"/>
    </location>
</feature>
<keyword evidence="16" id="KW-1185">Reference proteome</keyword>
<dbReference type="Gene3D" id="3.30.559.30">
    <property type="entry name" value="Nonribosomal peptide synthetase, condensation domain"/>
    <property type="match status" value="1"/>
</dbReference>
<keyword evidence="6 11" id="KW-0808">Transferase</keyword>
<dbReference type="InterPro" id="IPR004255">
    <property type="entry name" value="O-acyltransferase_WSD1_N"/>
</dbReference>
<keyword evidence="5 11" id="KW-0444">Lipid biosynthesis</keyword>
<feature type="compositionally biased region" description="Pro residues" evidence="12">
    <location>
        <begin position="476"/>
        <end position="487"/>
    </location>
</feature>
<evidence type="ECO:0000259" key="14">
    <source>
        <dbReference type="Pfam" id="PF06974"/>
    </source>
</evidence>
<dbReference type="InterPro" id="IPR023213">
    <property type="entry name" value="CAT-like_dom_sf"/>
</dbReference>